<dbReference type="GeneID" id="92004278"/>
<reference evidence="2 3" key="1">
    <citation type="submission" date="2024-02" db="EMBL/GenBank/DDBJ databases">
        <title>De novo assembly and annotation of 12 fungi associated with fruit tree decline syndrome in Ontario, Canada.</title>
        <authorList>
            <person name="Sulman M."/>
            <person name="Ellouze W."/>
            <person name="Ilyukhin E."/>
        </authorList>
    </citation>
    <scope>NUCLEOTIDE SEQUENCE [LARGE SCALE GENOMIC DNA]</scope>
    <source>
        <strain evidence="2 3">FDS-637</strain>
    </source>
</reference>
<keyword evidence="3" id="KW-1185">Reference proteome</keyword>
<evidence type="ECO:0000313" key="3">
    <source>
        <dbReference type="Proteomes" id="UP001430584"/>
    </source>
</evidence>
<dbReference type="RefSeq" id="XP_066636986.1">
    <property type="nucleotide sequence ID" value="XM_066771707.1"/>
</dbReference>
<organism evidence="2 3">
    <name type="scientific">Diplodia seriata</name>
    <dbReference type="NCBI Taxonomy" id="420778"/>
    <lineage>
        <taxon>Eukaryota</taxon>
        <taxon>Fungi</taxon>
        <taxon>Dikarya</taxon>
        <taxon>Ascomycota</taxon>
        <taxon>Pezizomycotina</taxon>
        <taxon>Dothideomycetes</taxon>
        <taxon>Dothideomycetes incertae sedis</taxon>
        <taxon>Botryosphaeriales</taxon>
        <taxon>Botryosphaeriaceae</taxon>
        <taxon>Diplodia</taxon>
    </lineage>
</organism>
<gene>
    <name evidence="2" type="ORF">SLS55_000193</name>
</gene>
<accession>A0ABR3CTL3</accession>
<sequence length="531" mass="60775">MKMESSWEEDTGPVEQWVNKEEEKKVLNRNSREPLIYRELVAFGPPPPHCRPVYVNDHGNGKIKYEFVFRNANGSNVRCMVDCHPLSGKATNTIDHPKSVQEPRPQVQLEAAGFERPPLEYIATDWQWNTIDDPEVASYEAIKVSRMAIGLPHPSMESFERVRARVRDAMGDAVNDPPQPYHPCDTAFKLLQQEPFLAEIARQFGLSVVIAQPIGATDNVDLTFKRESPGIFFRWACGRYQEFYPPIFLGRYVERWYYLVAKKESLYDMFTSVDTDILTHNLWAGLRKKGFPLSLTGFCTSLPYLNQLFRLGEEIPPALVDDFFLHLVRTFLNDETCAVATRTYSPPEIATESMMTRDLLQTLIMQTKNGTMRKVSILLDDLTQECNKMCWLRERARAQHGLPDYSGPSVEEVEKELVAMRKRWRIINLEAFREPAAGQPIVAGRIVQFPSQEKEFAKPNTASPAQLRQSLGYVEVHNEETPPPTVLRQATKPLEPPSQPKVFGERYGLPCEKDGVTWTHDWRPKDSSIDV</sequence>
<feature type="region of interest" description="Disordered" evidence="1">
    <location>
        <begin position="480"/>
        <end position="506"/>
    </location>
</feature>
<dbReference type="Proteomes" id="UP001430584">
    <property type="component" value="Unassembled WGS sequence"/>
</dbReference>
<evidence type="ECO:0000313" key="2">
    <source>
        <dbReference type="EMBL" id="KAL0264246.1"/>
    </source>
</evidence>
<comment type="caution">
    <text evidence="2">The sequence shown here is derived from an EMBL/GenBank/DDBJ whole genome shotgun (WGS) entry which is preliminary data.</text>
</comment>
<protein>
    <submittedName>
        <fullName evidence="2">Uncharacterized protein</fullName>
    </submittedName>
</protein>
<proteinExistence type="predicted"/>
<evidence type="ECO:0000256" key="1">
    <source>
        <dbReference type="SAM" id="MobiDB-lite"/>
    </source>
</evidence>
<name>A0ABR3CTL3_9PEZI</name>
<dbReference type="EMBL" id="JAJVCZ030000001">
    <property type="protein sequence ID" value="KAL0264246.1"/>
    <property type="molecule type" value="Genomic_DNA"/>
</dbReference>